<dbReference type="Proteomes" id="UP000280395">
    <property type="component" value="Unassembled WGS sequence"/>
</dbReference>
<gene>
    <name evidence="1" type="ORF">ALP29_201424</name>
</gene>
<dbReference type="AlphaFoldDB" id="A0A3M5VY77"/>
<accession>A0A3M5VY77</accession>
<dbReference type="EMBL" id="RBUA01000307">
    <property type="protein sequence ID" value="RMU63131.1"/>
    <property type="molecule type" value="Genomic_DNA"/>
</dbReference>
<organism evidence="1 2">
    <name type="scientific">Pseudomonas syringae pv. avii</name>
    <dbReference type="NCBI Taxonomy" id="663959"/>
    <lineage>
        <taxon>Bacteria</taxon>
        <taxon>Pseudomonadati</taxon>
        <taxon>Pseudomonadota</taxon>
        <taxon>Gammaproteobacteria</taxon>
        <taxon>Pseudomonadales</taxon>
        <taxon>Pseudomonadaceae</taxon>
        <taxon>Pseudomonas</taxon>
        <taxon>Pseudomonas syringae</taxon>
    </lineage>
</organism>
<proteinExistence type="predicted"/>
<evidence type="ECO:0000313" key="1">
    <source>
        <dbReference type="EMBL" id="RMU63131.1"/>
    </source>
</evidence>
<evidence type="ECO:0000313" key="2">
    <source>
        <dbReference type="Proteomes" id="UP000280395"/>
    </source>
</evidence>
<name>A0A3M5VY77_PSESX</name>
<comment type="caution">
    <text evidence="1">The sequence shown here is derived from an EMBL/GenBank/DDBJ whole genome shotgun (WGS) entry which is preliminary data.</text>
</comment>
<reference evidence="1 2" key="1">
    <citation type="submission" date="2018-08" db="EMBL/GenBank/DDBJ databases">
        <title>Recombination of ecologically and evolutionarily significant loci maintains genetic cohesion in the Pseudomonas syringae species complex.</title>
        <authorList>
            <person name="Dillon M."/>
            <person name="Thakur S."/>
            <person name="Almeida R.N.D."/>
            <person name="Weir B.S."/>
            <person name="Guttman D.S."/>
        </authorList>
    </citation>
    <scope>NUCLEOTIDE SEQUENCE [LARGE SCALE GENOMIC DNA]</scope>
    <source>
        <strain evidence="1 2">ICMP 14479</strain>
    </source>
</reference>
<protein>
    <submittedName>
        <fullName evidence="1">Uncharacterized protein</fullName>
    </submittedName>
</protein>
<sequence>MSDFYYARIHRMLRCFVQRKLCHTVLTTACAPNGSNYFPQGSRYLPAGRALYFHNSKIQIMDVRISLNQSSRGCRFFVSQLLSQPICDSRRWPFLKGVLSAETLRHDSVTS</sequence>